<dbReference type="InterPro" id="IPR036852">
    <property type="entry name" value="Peptidase_S8/S53_dom_sf"/>
</dbReference>
<dbReference type="Gene3D" id="3.40.50.200">
    <property type="entry name" value="Peptidase S8/S53 domain"/>
    <property type="match status" value="1"/>
</dbReference>
<dbReference type="InterPro" id="IPR051048">
    <property type="entry name" value="Peptidase_S8/S53_subtilisin"/>
</dbReference>
<feature type="domain" description="Peptidase S8/S53" evidence="7">
    <location>
        <begin position="248"/>
        <end position="679"/>
    </location>
</feature>
<dbReference type="GO" id="GO:0006508">
    <property type="term" value="P:proteolysis"/>
    <property type="evidence" value="ECO:0007669"/>
    <property type="project" value="UniProtKB-KW"/>
</dbReference>
<reference evidence="8" key="2">
    <citation type="submission" date="2023-05" db="EMBL/GenBank/DDBJ databases">
        <authorList>
            <consortium name="Lawrence Berkeley National Laboratory"/>
            <person name="Steindorff A."/>
            <person name="Hensen N."/>
            <person name="Bonometti L."/>
            <person name="Westerberg I."/>
            <person name="Brannstrom I.O."/>
            <person name="Guillou S."/>
            <person name="Cros-Aarteil S."/>
            <person name="Calhoun S."/>
            <person name="Haridas S."/>
            <person name="Kuo A."/>
            <person name="Mondo S."/>
            <person name="Pangilinan J."/>
            <person name="Riley R."/>
            <person name="Labutti K."/>
            <person name="Andreopoulos B."/>
            <person name="Lipzen A."/>
            <person name="Chen C."/>
            <person name="Yanf M."/>
            <person name="Daum C."/>
            <person name="Ng V."/>
            <person name="Clum A."/>
            <person name="Ohm R."/>
            <person name="Martin F."/>
            <person name="Silar P."/>
            <person name="Natvig D."/>
            <person name="Lalanne C."/>
            <person name="Gautier V."/>
            <person name="Ament-Velasquez S.L."/>
            <person name="Kruys A."/>
            <person name="Hutchinson M.I."/>
            <person name="Powell A.J."/>
            <person name="Barry K."/>
            <person name="Miller A.N."/>
            <person name="Grigoriev I.V."/>
            <person name="Debuchy R."/>
            <person name="Gladieux P."/>
            <person name="Thoren M.H."/>
            <person name="Johannesson H."/>
        </authorList>
    </citation>
    <scope>NUCLEOTIDE SEQUENCE</scope>
    <source>
        <strain evidence="8">PSN293</strain>
    </source>
</reference>
<dbReference type="PRINTS" id="PR00723">
    <property type="entry name" value="SUBTILISIN"/>
</dbReference>
<keyword evidence="9" id="KW-1185">Reference proteome</keyword>
<evidence type="ECO:0000259" key="7">
    <source>
        <dbReference type="Pfam" id="PF00082"/>
    </source>
</evidence>
<dbReference type="PROSITE" id="PS51892">
    <property type="entry name" value="SUBTILASE"/>
    <property type="match status" value="1"/>
</dbReference>
<feature type="active site" description="Charge relay system" evidence="5">
    <location>
        <position position="313"/>
    </location>
</feature>
<evidence type="ECO:0000313" key="8">
    <source>
        <dbReference type="EMBL" id="KAK4212054.1"/>
    </source>
</evidence>
<reference evidence="8" key="1">
    <citation type="journal article" date="2023" name="Mol. Phylogenet. Evol.">
        <title>Genome-scale phylogeny and comparative genomics of the fungal order Sordariales.</title>
        <authorList>
            <person name="Hensen N."/>
            <person name="Bonometti L."/>
            <person name="Westerberg I."/>
            <person name="Brannstrom I.O."/>
            <person name="Guillou S."/>
            <person name="Cros-Aarteil S."/>
            <person name="Calhoun S."/>
            <person name="Haridas S."/>
            <person name="Kuo A."/>
            <person name="Mondo S."/>
            <person name="Pangilinan J."/>
            <person name="Riley R."/>
            <person name="LaButti K."/>
            <person name="Andreopoulos B."/>
            <person name="Lipzen A."/>
            <person name="Chen C."/>
            <person name="Yan M."/>
            <person name="Daum C."/>
            <person name="Ng V."/>
            <person name="Clum A."/>
            <person name="Steindorff A."/>
            <person name="Ohm R.A."/>
            <person name="Martin F."/>
            <person name="Silar P."/>
            <person name="Natvig D.O."/>
            <person name="Lalanne C."/>
            <person name="Gautier V."/>
            <person name="Ament-Velasquez S.L."/>
            <person name="Kruys A."/>
            <person name="Hutchinson M.I."/>
            <person name="Powell A.J."/>
            <person name="Barry K."/>
            <person name="Miller A.N."/>
            <person name="Grigoriev I.V."/>
            <person name="Debuchy R."/>
            <person name="Gladieux P."/>
            <person name="Hiltunen Thoren M."/>
            <person name="Johannesson H."/>
        </authorList>
    </citation>
    <scope>NUCLEOTIDE SEQUENCE</scope>
    <source>
        <strain evidence="8">PSN293</strain>
    </source>
</reference>
<feature type="region of interest" description="Disordered" evidence="6">
    <location>
        <begin position="1"/>
        <end position="32"/>
    </location>
</feature>
<organism evidence="8 9">
    <name type="scientific">Rhypophila decipiens</name>
    <dbReference type="NCBI Taxonomy" id="261697"/>
    <lineage>
        <taxon>Eukaryota</taxon>
        <taxon>Fungi</taxon>
        <taxon>Dikarya</taxon>
        <taxon>Ascomycota</taxon>
        <taxon>Pezizomycotina</taxon>
        <taxon>Sordariomycetes</taxon>
        <taxon>Sordariomycetidae</taxon>
        <taxon>Sordariales</taxon>
        <taxon>Naviculisporaceae</taxon>
        <taxon>Rhypophila</taxon>
    </lineage>
</organism>
<evidence type="ECO:0000256" key="4">
    <source>
        <dbReference type="ARBA" id="ARBA00022825"/>
    </source>
</evidence>
<dbReference type="InterPro" id="IPR015500">
    <property type="entry name" value="Peptidase_S8_subtilisin-rel"/>
</dbReference>
<dbReference type="InterPro" id="IPR022398">
    <property type="entry name" value="Peptidase_S8_His-AS"/>
</dbReference>
<protein>
    <submittedName>
        <fullName evidence="8">Peptidase S8/S53 domain-containing protein</fullName>
    </submittedName>
</protein>
<comment type="similarity">
    <text evidence="1 5">Belongs to the peptidase S8 family.</text>
</comment>
<evidence type="ECO:0000256" key="2">
    <source>
        <dbReference type="ARBA" id="ARBA00022670"/>
    </source>
</evidence>
<dbReference type="PANTHER" id="PTHR43399">
    <property type="entry name" value="SUBTILISIN-RELATED"/>
    <property type="match status" value="1"/>
</dbReference>
<dbReference type="PROSITE" id="PS00137">
    <property type="entry name" value="SUBTILASE_HIS"/>
    <property type="match status" value="1"/>
</dbReference>
<proteinExistence type="inferred from homology"/>
<dbReference type="Pfam" id="PF00082">
    <property type="entry name" value="Peptidase_S8"/>
    <property type="match status" value="1"/>
</dbReference>
<dbReference type="InterPro" id="IPR000209">
    <property type="entry name" value="Peptidase_S8/S53_dom"/>
</dbReference>
<dbReference type="Proteomes" id="UP001301769">
    <property type="component" value="Unassembled WGS sequence"/>
</dbReference>
<dbReference type="PANTHER" id="PTHR43399:SF4">
    <property type="entry name" value="CELL WALL-ASSOCIATED PROTEASE"/>
    <property type="match status" value="1"/>
</dbReference>
<comment type="caution">
    <text evidence="8">The sequence shown here is derived from an EMBL/GenBank/DDBJ whole genome shotgun (WGS) entry which is preliminary data.</text>
</comment>
<accession>A0AAN6Y3W7</accession>
<dbReference type="GO" id="GO:0004252">
    <property type="term" value="F:serine-type endopeptidase activity"/>
    <property type="evidence" value="ECO:0007669"/>
    <property type="project" value="UniProtKB-UniRule"/>
</dbReference>
<keyword evidence="2 5" id="KW-0645">Protease</keyword>
<dbReference type="PROSITE" id="PS00138">
    <property type="entry name" value="SUBTILASE_SER"/>
    <property type="match status" value="1"/>
</dbReference>
<dbReference type="InterPro" id="IPR023828">
    <property type="entry name" value="Peptidase_S8_Ser-AS"/>
</dbReference>
<dbReference type="EMBL" id="MU858135">
    <property type="protein sequence ID" value="KAK4212054.1"/>
    <property type="molecule type" value="Genomic_DNA"/>
</dbReference>
<keyword evidence="4 5" id="KW-0720">Serine protease</keyword>
<keyword evidence="3 5" id="KW-0378">Hydrolase</keyword>
<dbReference type="AlphaFoldDB" id="A0AAN6Y3W7"/>
<evidence type="ECO:0000313" key="9">
    <source>
        <dbReference type="Proteomes" id="UP001301769"/>
    </source>
</evidence>
<feature type="active site" description="Charge relay system" evidence="5">
    <location>
        <position position="599"/>
    </location>
</feature>
<sequence length="844" mass="91377">MDSAEATDSPGVTIGVNGHTITPESQMPGGDLFNESASSNYILVQLTDLPTVDQEKELHELHVQFCSVIPPTSWLAKYEPSDLSPVRDLPFVVYANPYHESLSLNPAWLDQLMEERGPQGLVGAPGTPTTAAPAELHDVVIMLHARARTPEEMLNYLVSDLGIPKDRLFLEIMSLKGSLAASEILRISKMDDVKSIHPEPRVESFSHLVYHTIRATLPEARGNFMEVVEDGDHTGPAPMQVDEDFDGDDEIITIADSGLDDGRIQKGPNDMMDLHPFFKDRIILLDARSNGTGLDFKGNFITRAGKTDDWTGHGTYVAGIALGSYGELQASPAIQALGSRLDGVAPKASLVMQAIMGCPSWDATTRRYRGPPVQLKPENFAVAKVYLDPFYGYPANYLATGVPGSTVPIPDPNSTVKYRWRARIHSNSTGGIPTQTSHGYAPGGTRLDEMLYRLPDYLLLYAAGNEGDDPDVVQHFPDGQITGSASAKNVLTVGACFNDQYVRVRNPPPGPLWNAYRSQARGGEMVESRHVPRFSCRGPVASTNPSAPYRDIIKPDIVAPGVAIYSALSQAVLEGVPRKRAGVAPEPGDTYCKFGTGTSMAVPVVAGAAALLRQALRRRNCPDPSAALLKALIINGAVDLSRYRPKGAVWPGNPTTNGGANLLTKDDMEPAPSNAQGFGRLNIADSLENVTDTTHCGWTDIKFGSVEALQPDQTPPAEHIYPGDIAPPPAHQLHSHVANLKVTLAWNDLQGEGLQNRLALRIEFPDPRFNIAVGPGGDARLARMANNNVQKLEVRNIKLSAGLAFQARIFVRADNINVDVVRGVKVAQGYAICWKIWYSVEGTP</sequence>
<evidence type="ECO:0000256" key="1">
    <source>
        <dbReference type="ARBA" id="ARBA00011073"/>
    </source>
</evidence>
<evidence type="ECO:0000256" key="5">
    <source>
        <dbReference type="PROSITE-ProRule" id="PRU01240"/>
    </source>
</evidence>
<feature type="active site" description="Charge relay system" evidence="5">
    <location>
        <position position="256"/>
    </location>
</feature>
<name>A0AAN6Y3W7_9PEZI</name>
<gene>
    <name evidence="8" type="ORF">QBC37DRAFT_401889</name>
</gene>
<dbReference type="SUPFAM" id="SSF52743">
    <property type="entry name" value="Subtilisin-like"/>
    <property type="match status" value="1"/>
</dbReference>
<evidence type="ECO:0000256" key="6">
    <source>
        <dbReference type="SAM" id="MobiDB-lite"/>
    </source>
</evidence>
<evidence type="ECO:0000256" key="3">
    <source>
        <dbReference type="ARBA" id="ARBA00022801"/>
    </source>
</evidence>